<organism evidence="2 3">
    <name type="scientific">Euhalothece natronophila Z-M001</name>
    <dbReference type="NCBI Taxonomy" id="522448"/>
    <lineage>
        <taxon>Bacteria</taxon>
        <taxon>Bacillati</taxon>
        <taxon>Cyanobacteriota</taxon>
        <taxon>Cyanophyceae</taxon>
        <taxon>Oscillatoriophycideae</taxon>
        <taxon>Chroococcales</taxon>
        <taxon>Halothecacae</taxon>
        <taxon>Halothece cluster</taxon>
        <taxon>Euhalothece</taxon>
    </lineage>
</organism>
<keyword evidence="3" id="KW-1185">Reference proteome</keyword>
<reference evidence="2" key="1">
    <citation type="submission" date="2019-08" db="EMBL/GenBank/DDBJ databases">
        <title>Carotenoids and Carotenoid Binding Proteins in the Halophilic Cyanobacterium Euhalothece sp. ZM00.</title>
        <authorList>
            <person name="Cho S.M."/>
            <person name="Song J.Y."/>
            <person name="Park Y.-I."/>
        </authorList>
    </citation>
    <scope>NUCLEOTIDE SEQUENCE [LARGE SCALE GENOMIC DNA]</scope>
    <source>
        <strain evidence="2">Z-M001</strain>
    </source>
</reference>
<dbReference type="GO" id="GO:0008081">
    <property type="term" value="F:phosphoric diester hydrolase activity"/>
    <property type="evidence" value="ECO:0007669"/>
    <property type="project" value="InterPro"/>
</dbReference>
<evidence type="ECO:0000313" key="3">
    <source>
        <dbReference type="Proteomes" id="UP000318453"/>
    </source>
</evidence>
<dbReference type="Proteomes" id="UP000318453">
    <property type="component" value="Chromosome"/>
</dbReference>
<dbReference type="PANTHER" id="PTHR46211:SF14">
    <property type="entry name" value="GLYCEROPHOSPHODIESTER PHOSPHODIESTERASE"/>
    <property type="match status" value="1"/>
</dbReference>
<sequence length="237" mass="26819">MHYQLIAHRGYSAVAPENTLASFRAAIEQKVWGVEFDIHPSVEGVPIVIHDHTLDRTTNQTGKVRDQTVSQLQSLDAGTWFNSQFASETLPTLQEVVNLFAPTSICLLIEVKTPSHWSSQAINNLIQILESMRDRCLILCFDHEFLHYLQQVSPRFACGYGVKNITYYSLDYVTTLSSTFPVILPHFSLITENPLTTQYLMEAGYELIPWTVDESSIALQLFKQGIVKIITNNLLKS</sequence>
<gene>
    <name evidence="2" type="ORF">FRE64_10610</name>
</gene>
<dbReference type="InterPro" id="IPR017946">
    <property type="entry name" value="PLC-like_Pdiesterase_TIM-brl"/>
</dbReference>
<dbReference type="Pfam" id="PF03009">
    <property type="entry name" value="GDPD"/>
    <property type="match status" value="1"/>
</dbReference>
<dbReference type="AlphaFoldDB" id="A0A5B8NR98"/>
<dbReference type="KEGG" id="enn:FRE64_10610"/>
<dbReference type="Gene3D" id="3.20.20.190">
    <property type="entry name" value="Phosphatidylinositol (PI) phosphodiesterase"/>
    <property type="match status" value="1"/>
</dbReference>
<protein>
    <submittedName>
        <fullName evidence="2">Glycerophosphodiester phosphodiesterase</fullName>
    </submittedName>
</protein>
<dbReference type="SUPFAM" id="SSF51695">
    <property type="entry name" value="PLC-like phosphodiesterases"/>
    <property type="match status" value="1"/>
</dbReference>
<evidence type="ECO:0000259" key="1">
    <source>
        <dbReference type="PROSITE" id="PS51704"/>
    </source>
</evidence>
<name>A0A5B8NR98_9CHRO</name>
<evidence type="ECO:0000313" key="2">
    <source>
        <dbReference type="EMBL" id="QDZ41507.1"/>
    </source>
</evidence>
<dbReference type="PROSITE" id="PS51704">
    <property type="entry name" value="GP_PDE"/>
    <property type="match status" value="1"/>
</dbReference>
<accession>A0A5B8NR98</accession>
<feature type="domain" description="GP-PDE" evidence="1">
    <location>
        <begin position="3"/>
        <end position="237"/>
    </location>
</feature>
<dbReference type="EMBL" id="CP042326">
    <property type="protein sequence ID" value="QDZ41507.1"/>
    <property type="molecule type" value="Genomic_DNA"/>
</dbReference>
<dbReference type="GO" id="GO:0006629">
    <property type="term" value="P:lipid metabolic process"/>
    <property type="evidence" value="ECO:0007669"/>
    <property type="project" value="InterPro"/>
</dbReference>
<dbReference type="PANTHER" id="PTHR46211">
    <property type="entry name" value="GLYCEROPHOSPHORYL DIESTER PHOSPHODIESTERASE"/>
    <property type="match status" value="1"/>
</dbReference>
<dbReference type="InterPro" id="IPR030395">
    <property type="entry name" value="GP_PDE_dom"/>
</dbReference>
<proteinExistence type="predicted"/>
<dbReference type="OrthoDB" id="384721at2"/>